<dbReference type="PROSITE" id="PS50983">
    <property type="entry name" value="FE_B12_PBP"/>
    <property type="match status" value="1"/>
</dbReference>
<dbReference type="AlphaFoldDB" id="A0A1Y2MZZ2"/>
<keyword evidence="9" id="KW-1185">Reference proteome</keyword>
<gene>
    <name evidence="8" type="primary">yfiY_7</name>
    <name evidence="8" type="ORF">BG845_02688</name>
</gene>
<dbReference type="SUPFAM" id="SSF53807">
    <property type="entry name" value="Helical backbone' metal receptor"/>
    <property type="match status" value="1"/>
</dbReference>
<evidence type="ECO:0000259" key="7">
    <source>
        <dbReference type="PROSITE" id="PS50983"/>
    </source>
</evidence>
<protein>
    <submittedName>
        <fullName evidence="8">Putative siderophore-binding lipoprotein YfiY</fullName>
    </submittedName>
</protein>
<keyword evidence="3" id="KW-0813">Transport</keyword>
<evidence type="ECO:0000256" key="1">
    <source>
        <dbReference type="ARBA" id="ARBA00004196"/>
    </source>
</evidence>
<dbReference type="OrthoDB" id="9793175at2"/>
<dbReference type="GO" id="GO:0030288">
    <property type="term" value="C:outer membrane-bounded periplasmic space"/>
    <property type="evidence" value="ECO:0007669"/>
    <property type="project" value="TreeGrafter"/>
</dbReference>
<dbReference type="RefSeq" id="WP_085912936.1">
    <property type="nucleotide sequence ID" value="NZ_AP018920.1"/>
</dbReference>
<evidence type="ECO:0000256" key="4">
    <source>
        <dbReference type="ARBA" id="ARBA00022729"/>
    </source>
</evidence>
<dbReference type="InterPro" id="IPR051313">
    <property type="entry name" value="Bact_iron-sidero_bind"/>
</dbReference>
<comment type="caution">
    <text evidence="8">The sequence shown here is derived from an EMBL/GenBank/DDBJ whole genome shotgun (WGS) entry which is preliminary data.</text>
</comment>
<proteinExistence type="inferred from homology"/>
<keyword evidence="4 6" id="KW-0732">Signal</keyword>
<evidence type="ECO:0000313" key="9">
    <source>
        <dbReference type="Proteomes" id="UP000194360"/>
    </source>
</evidence>
<keyword evidence="8" id="KW-0449">Lipoprotein</keyword>
<evidence type="ECO:0000313" key="8">
    <source>
        <dbReference type="EMBL" id="OSY40611.1"/>
    </source>
</evidence>
<feature type="signal peptide" evidence="6">
    <location>
        <begin position="1"/>
        <end position="37"/>
    </location>
</feature>
<sequence length="329" mass="33994">MTPLPDSHRRSRTPGRGIAAALLTAAALLLVSACGSAQNDEPAEPAAGSGDGTRTVQSAKGPVEIPETPQRIVAVDYISPEILFDLEAPLVGALDLSSGASGEKYSTITAVGNDSGELNFEQLAGLDPDVIIGNETENEAAYDKLAQIAPTVLFADGGTDWKATVNTVAEIAGKTGDVQAREQAYQASVQKLRGEFGDAITAAGTWAVAGTYDGASWYVYGSDTGPNTVLTDLGATLAPVAEEVKADPNTFTRTLEQLDALQSAQVILFDDLGPPVTTEGAAATLQADPLFSGLPAAQAGKVYPGTYNVVTYGQAESVLGQLEQILPKL</sequence>
<reference evidence="8 9" key="1">
    <citation type="submission" date="2016-09" db="EMBL/GenBank/DDBJ databases">
        <title>Pseudonocardia autotrophica DSM535, a candidate organism with high potential of specific P450 cytochromes.</title>
        <authorList>
            <person name="Grumaz C."/>
            <person name="Vainshtein Y."/>
            <person name="Kirstahler P."/>
            <person name="Sohn K."/>
        </authorList>
    </citation>
    <scope>NUCLEOTIDE SEQUENCE [LARGE SCALE GENOMIC DNA]</scope>
    <source>
        <strain evidence="8 9">DSM 535</strain>
    </source>
</reference>
<evidence type="ECO:0000256" key="3">
    <source>
        <dbReference type="ARBA" id="ARBA00022448"/>
    </source>
</evidence>
<feature type="region of interest" description="Disordered" evidence="5">
    <location>
        <begin position="38"/>
        <end position="62"/>
    </location>
</feature>
<dbReference type="PANTHER" id="PTHR30532:SF1">
    <property type="entry name" value="IRON(3+)-HYDROXAMATE-BINDING PROTEIN FHUD"/>
    <property type="match status" value="1"/>
</dbReference>
<feature type="domain" description="Fe/B12 periplasmic-binding" evidence="7">
    <location>
        <begin position="71"/>
        <end position="329"/>
    </location>
</feature>
<comment type="subcellular location">
    <subcellularLocation>
        <location evidence="1">Cell envelope</location>
    </subcellularLocation>
</comment>
<dbReference type="InterPro" id="IPR002491">
    <property type="entry name" value="ABC_transptr_periplasmic_BD"/>
</dbReference>
<evidence type="ECO:0000256" key="2">
    <source>
        <dbReference type="ARBA" id="ARBA00008814"/>
    </source>
</evidence>
<feature type="chain" id="PRO_5039631217" evidence="6">
    <location>
        <begin position="38"/>
        <end position="329"/>
    </location>
</feature>
<evidence type="ECO:0000256" key="5">
    <source>
        <dbReference type="SAM" id="MobiDB-lite"/>
    </source>
</evidence>
<name>A0A1Y2MZZ2_PSEAH</name>
<evidence type="ECO:0000256" key="6">
    <source>
        <dbReference type="SAM" id="SignalP"/>
    </source>
</evidence>
<dbReference type="Pfam" id="PF01497">
    <property type="entry name" value="Peripla_BP_2"/>
    <property type="match status" value="1"/>
</dbReference>
<dbReference type="EMBL" id="MIGB01000012">
    <property type="protein sequence ID" value="OSY40611.1"/>
    <property type="molecule type" value="Genomic_DNA"/>
</dbReference>
<dbReference type="GO" id="GO:1901678">
    <property type="term" value="P:iron coordination entity transport"/>
    <property type="evidence" value="ECO:0007669"/>
    <property type="project" value="UniProtKB-ARBA"/>
</dbReference>
<dbReference type="Proteomes" id="UP000194360">
    <property type="component" value="Unassembled WGS sequence"/>
</dbReference>
<organism evidence="8 9">
    <name type="scientific">Pseudonocardia autotrophica</name>
    <name type="common">Amycolata autotrophica</name>
    <name type="synonym">Nocardia autotrophica</name>
    <dbReference type="NCBI Taxonomy" id="2074"/>
    <lineage>
        <taxon>Bacteria</taxon>
        <taxon>Bacillati</taxon>
        <taxon>Actinomycetota</taxon>
        <taxon>Actinomycetes</taxon>
        <taxon>Pseudonocardiales</taxon>
        <taxon>Pseudonocardiaceae</taxon>
        <taxon>Pseudonocardia</taxon>
    </lineage>
</organism>
<accession>A0A1Y2MZZ2</accession>
<dbReference type="Gene3D" id="3.40.50.1980">
    <property type="entry name" value="Nitrogenase molybdenum iron protein domain"/>
    <property type="match status" value="2"/>
</dbReference>
<dbReference type="STRING" id="2074.BG845_02688"/>
<comment type="similarity">
    <text evidence="2">Belongs to the bacterial solute-binding protein 8 family.</text>
</comment>
<dbReference type="PANTHER" id="PTHR30532">
    <property type="entry name" value="IRON III DICITRATE-BINDING PERIPLASMIC PROTEIN"/>
    <property type="match status" value="1"/>
</dbReference>